<proteinExistence type="predicted"/>
<protein>
    <submittedName>
        <fullName evidence="1">Uncharacterized protein</fullName>
    </submittedName>
</protein>
<evidence type="ECO:0000313" key="2">
    <source>
        <dbReference type="Proteomes" id="UP000023152"/>
    </source>
</evidence>
<evidence type="ECO:0000313" key="1">
    <source>
        <dbReference type="EMBL" id="ETO06698.1"/>
    </source>
</evidence>
<gene>
    <name evidence="1" type="ORF">RFI_30694</name>
</gene>
<keyword evidence="2" id="KW-1185">Reference proteome</keyword>
<dbReference type="AlphaFoldDB" id="X6LXM1"/>
<reference evidence="1 2" key="1">
    <citation type="journal article" date="2013" name="Curr. Biol.">
        <title>The Genome of the Foraminiferan Reticulomyxa filosa.</title>
        <authorList>
            <person name="Glockner G."/>
            <person name="Hulsmann N."/>
            <person name="Schleicher M."/>
            <person name="Noegel A.A."/>
            <person name="Eichinger L."/>
            <person name="Gallinger C."/>
            <person name="Pawlowski J."/>
            <person name="Sierra R."/>
            <person name="Euteneuer U."/>
            <person name="Pillet L."/>
            <person name="Moustafa A."/>
            <person name="Platzer M."/>
            <person name="Groth M."/>
            <person name="Szafranski K."/>
            <person name="Schliwa M."/>
        </authorList>
    </citation>
    <scope>NUCLEOTIDE SEQUENCE [LARGE SCALE GENOMIC DNA]</scope>
</reference>
<comment type="caution">
    <text evidence="1">The sequence shown here is derived from an EMBL/GenBank/DDBJ whole genome shotgun (WGS) entry which is preliminary data.</text>
</comment>
<accession>X6LXM1</accession>
<dbReference type="Proteomes" id="UP000023152">
    <property type="component" value="Unassembled WGS sequence"/>
</dbReference>
<name>X6LXM1_RETFI</name>
<sequence length="163" mass="19718">MNIKIPNNSVSNGNKKEQLEYREKVLSLIRKADDKRLSKRKGLTEAYQQYYIDDVRENIFFSPAMAKKAYYLLCGIEYRKYQDDDENRVSNERSELTKDLWPKIQRNIENRGFLKCPFLHCFQRGTFFFYLGLKEKRIRKYDRCVTLYIAFDKKKAKRRRQAT</sequence>
<dbReference type="EMBL" id="ASPP01026885">
    <property type="protein sequence ID" value="ETO06698.1"/>
    <property type="molecule type" value="Genomic_DNA"/>
</dbReference>
<organism evidence="1 2">
    <name type="scientific">Reticulomyxa filosa</name>
    <dbReference type="NCBI Taxonomy" id="46433"/>
    <lineage>
        <taxon>Eukaryota</taxon>
        <taxon>Sar</taxon>
        <taxon>Rhizaria</taxon>
        <taxon>Retaria</taxon>
        <taxon>Foraminifera</taxon>
        <taxon>Monothalamids</taxon>
        <taxon>Reticulomyxidae</taxon>
        <taxon>Reticulomyxa</taxon>
    </lineage>
</organism>